<accession>A0A0F9CRQ1</accession>
<name>A0A0F9CRQ1_9ZZZZ</name>
<evidence type="ECO:0000313" key="1">
    <source>
        <dbReference type="EMBL" id="KKK99266.1"/>
    </source>
</evidence>
<reference evidence="1" key="1">
    <citation type="journal article" date="2015" name="Nature">
        <title>Complex archaea that bridge the gap between prokaryotes and eukaryotes.</title>
        <authorList>
            <person name="Spang A."/>
            <person name="Saw J.H."/>
            <person name="Jorgensen S.L."/>
            <person name="Zaremba-Niedzwiedzka K."/>
            <person name="Martijn J."/>
            <person name="Lind A.E."/>
            <person name="van Eijk R."/>
            <person name="Schleper C."/>
            <person name="Guy L."/>
            <person name="Ettema T.J."/>
        </authorList>
    </citation>
    <scope>NUCLEOTIDE SEQUENCE</scope>
</reference>
<dbReference type="EMBL" id="LAZR01045277">
    <property type="protein sequence ID" value="KKK99266.1"/>
    <property type="molecule type" value="Genomic_DNA"/>
</dbReference>
<protein>
    <submittedName>
        <fullName evidence="1">Uncharacterized protein</fullName>
    </submittedName>
</protein>
<gene>
    <name evidence="1" type="ORF">LCGC14_2634500</name>
</gene>
<sequence length="61" mass="6577">MDGVNKETRVRMGCKQTAKGAIQMDLTAEAPTVDKAAELLSRALDELTAIVLEKGFEIVKA</sequence>
<organism evidence="1">
    <name type="scientific">marine sediment metagenome</name>
    <dbReference type="NCBI Taxonomy" id="412755"/>
    <lineage>
        <taxon>unclassified sequences</taxon>
        <taxon>metagenomes</taxon>
        <taxon>ecological metagenomes</taxon>
    </lineage>
</organism>
<dbReference type="AlphaFoldDB" id="A0A0F9CRQ1"/>
<proteinExistence type="predicted"/>
<comment type="caution">
    <text evidence="1">The sequence shown here is derived from an EMBL/GenBank/DDBJ whole genome shotgun (WGS) entry which is preliminary data.</text>
</comment>